<name>A0A5B7IXY5_PORTR</name>
<protein>
    <submittedName>
        <fullName evidence="1">Uncharacterized protein</fullName>
    </submittedName>
</protein>
<evidence type="ECO:0000313" key="2">
    <source>
        <dbReference type="Proteomes" id="UP000324222"/>
    </source>
</evidence>
<accession>A0A5B7IXY5</accession>
<dbReference type="Proteomes" id="UP000324222">
    <property type="component" value="Unassembled WGS sequence"/>
</dbReference>
<organism evidence="1 2">
    <name type="scientific">Portunus trituberculatus</name>
    <name type="common">Swimming crab</name>
    <name type="synonym">Neptunus trituberculatus</name>
    <dbReference type="NCBI Taxonomy" id="210409"/>
    <lineage>
        <taxon>Eukaryota</taxon>
        <taxon>Metazoa</taxon>
        <taxon>Ecdysozoa</taxon>
        <taxon>Arthropoda</taxon>
        <taxon>Crustacea</taxon>
        <taxon>Multicrustacea</taxon>
        <taxon>Malacostraca</taxon>
        <taxon>Eumalacostraca</taxon>
        <taxon>Eucarida</taxon>
        <taxon>Decapoda</taxon>
        <taxon>Pleocyemata</taxon>
        <taxon>Brachyura</taxon>
        <taxon>Eubrachyura</taxon>
        <taxon>Portunoidea</taxon>
        <taxon>Portunidae</taxon>
        <taxon>Portuninae</taxon>
        <taxon>Portunus</taxon>
    </lineage>
</organism>
<sequence>MVVVVVVGCSDNTMAGVAAGDAVVDVKSSVTSATNKPARLTNPSTHTVIQVHLSSSPTQHTCRATGSRFR</sequence>
<comment type="caution">
    <text evidence="1">The sequence shown here is derived from an EMBL/GenBank/DDBJ whole genome shotgun (WGS) entry which is preliminary data.</text>
</comment>
<proteinExistence type="predicted"/>
<gene>
    <name evidence="1" type="ORF">E2C01_081160</name>
</gene>
<keyword evidence="2" id="KW-1185">Reference proteome</keyword>
<reference evidence="1 2" key="1">
    <citation type="submission" date="2019-05" db="EMBL/GenBank/DDBJ databases">
        <title>Another draft genome of Portunus trituberculatus and its Hox gene families provides insights of decapod evolution.</title>
        <authorList>
            <person name="Jeong J.-H."/>
            <person name="Song I."/>
            <person name="Kim S."/>
            <person name="Choi T."/>
            <person name="Kim D."/>
            <person name="Ryu S."/>
            <person name="Kim W."/>
        </authorList>
    </citation>
    <scope>NUCLEOTIDE SEQUENCE [LARGE SCALE GENOMIC DNA]</scope>
    <source>
        <tissue evidence="1">Muscle</tissue>
    </source>
</reference>
<evidence type="ECO:0000313" key="1">
    <source>
        <dbReference type="EMBL" id="MPC86337.1"/>
    </source>
</evidence>
<dbReference type="AlphaFoldDB" id="A0A5B7IXY5"/>
<dbReference type="EMBL" id="VSRR010071147">
    <property type="protein sequence ID" value="MPC86337.1"/>
    <property type="molecule type" value="Genomic_DNA"/>
</dbReference>